<dbReference type="Pfam" id="PF07258">
    <property type="entry name" value="COMM_domain"/>
    <property type="match status" value="1"/>
</dbReference>
<dbReference type="EMBL" id="CALNXK010000004">
    <property type="protein sequence ID" value="CAH3036441.1"/>
    <property type="molecule type" value="Genomic_DNA"/>
</dbReference>
<evidence type="ECO:0000259" key="2">
    <source>
        <dbReference type="PROSITE" id="PS51269"/>
    </source>
</evidence>
<dbReference type="InterPro" id="IPR037354">
    <property type="entry name" value="Commd2"/>
</dbReference>
<name>A0ABN8MX33_9CNID</name>
<feature type="region of interest" description="Disordered" evidence="1">
    <location>
        <begin position="186"/>
        <end position="240"/>
    </location>
</feature>
<gene>
    <name evidence="3" type="ORF">PLOB_00030978</name>
</gene>
<dbReference type="Proteomes" id="UP001159405">
    <property type="component" value="Unassembled WGS sequence"/>
</dbReference>
<sequence>MLLILSEEQKEHLKFLVSLEIDVVLEFARISLDSILKGSTNPKLFQTAAQKLGVEASTVKNGINGLQHVFTESSRLMIGEIDFQDSIMTLGFSEEVIGALLKMYLANRKEIRNILGEMSLGIPHYHDLEWRFDVELASRSLQHQTNPVVIMRLHTKEGEKKAGKCNAGNEDCPLQKNCQEYKVNRHKYDDDDDDDDNNDDDNDVDGGSTKDVDDNDDSDERAGNVDDHDKGNEDGFGRNDVDTAFDFMLKWE</sequence>
<feature type="compositionally biased region" description="Acidic residues" evidence="1">
    <location>
        <begin position="190"/>
        <end position="204"/>
    </location>
</feature>
<dbReference type="PANTHER" id="PTHR15857">
    <property type="entry name" value="COMM DOMAIN CONTAINING PROTEIN 2"/>
    <property type="match status" value="1"/>
</dbReference>
<feature type="domain" description="COMM" evidence="2">
    <location>
        <begin position="124"/>
        <end position="199"/>
    </location>
</feature>
<evidence type="ECO:0000313" key="3">
    <source>
        <dbReference type="EMBL" id="CAH3036441.1"/>
    </source>
</evidence>
<dbReference type="PANTHER" id="PTHR15857:SF0">
    <property type="entry name" value="COMM DOMAIN-CONTAINING PROTEIN 2"/>
    <property type="match status" value="1"/>
</dbReference>
<dbReference type="PROSITE" id="PS51269">
    <property type="entry name" value="COMM"/>
    <property type="match status" value="1"/>
</dbReference>
<proteinExistence type="predicted"/>
<feature type="compositionally biased region" description="Basic and acidic residues" evidence="1">
    <location>
        <begin position="220"/>
        <end position="240"/>
    </location>
</feature>
<evidence type="ECO:0000256" key="1">
    <source>
        <dbReference type="SAM" id="MobiDB-lite"/>
    </source>
</evidence>
<comment type="caution">
    <text evidence="3">The sequence shown here is derived from an EMBL/GenBank/DDBJ whole genome shotgun (WGS) entry which is preliminary data.</text>
</comment>
<protein>
    <recommendedName>
        <fullName evidence="2">COMM domain-containing protein</fullName>
    </recommendedName>
</protein>
<accession>A0ABN8MX33</accession>
<keyword evidence="4" id="KW-1185">Reference proteome</keyword>
<evidence type="ECO:0000313" key="4">
    <source>
        <dbReference type="Proteomes" id="UP001159405"/>
    </source>
</evidence>
<organism evidence="3 4">
    <name type="scientific">Porites lobata</name>
    <dbReference type="NCBI Taxonomy" id="104759"/>
    <lineage>
        <taxon>Eukaryota</taxon>
        <taxon>Metazoa</taxon>
        <taxon>Cnidaria</taxon>
        <taxon>Anthozoa</taxon>
        <taxon>Hexacorallia</taxon>
        <taxon>Scleractinia</taxon>
        <taxon>Fungiina</taxon>
        <taxon>Poritidae</taxon>
        <taxon>Porites</taxon>
    </lineage>
</organism>
<dbReference type="InterPro" id="IPR017920">
    <property type="entry name" value="COMM"/>
</dbReference>
<reference evidence="3 4" key="1">
    <citation type="submission" date="2022-05" db="EMBL/GenBank/DDBJ databases">
        <authorList>
            <consortium name="Genoscope - CEA"/>
            <person name="William W."/>
        </authorList>
    </citation>
    <scope>NUCLEOTIDE SEQUENCE [LARGE SCALE GENOMIC DNA]</scope>
</reference>